<dbReference type="SMART" id="SM00256">
    <property type="entry name" value="FBOX"/>
    <property type="match status" value="1"/>
</dbReference>
<sequence length="575" mass="66984">MEDKRPTVDWSLPKELWLKISNDLDMEDSLALANVNRQLRSIFKTKELLIIQAKKRWFSAGDQSIDKPDLGDLWEEFNVFEHCLRRVKIDQYLLQRLQDVTKMTDGLEIFDEMEDIIDHGDAFIPIALKLVDQYEELTLRYYAIQFLMARRHSVAFDTIDEYYEKINHQNDSSLNELPEDLVFKLCHLDPAFDKLLPHRNKVLNEVVKLVKQAELSKESPDYLRSMISLVHSSFIKTVKFHEYAFYDSEEDKSIMRLYAGETAGPTIYQIAIYQKILSLLEIKSELSPGFLIFPGNGQSNQKLYVQMLSLHDIEILTHDEFLGLLSSLHLDALQMNKISSPIQSDFLINAVLAPGETDSLRIQLMEGEVDMNRDEVYPSSRIELPPTFFTVAFHYWMHTPSDLQGIDSLITLTLPRMVFGDMPLTYILIRESSFFENPIDDLNMSIQDAFFYDFEKMNLCDDDSEGSLLEELNINIEFRLGDIVYDNEGTVGVICHAFYNKETSGPLYILYIGNDDFIGVDEVVLNKNPKESEMWMFLEDQKYMGPFFHRYDNKQKRFVPTERLLYESSLSYLED</sequence>
<evidence type="ECO:0000313" key="2">
    <source>
        <dbReference type="EMBL" id="ODQ62212.1"/>
    </source>
</evidence>
<evidence type="ECO:0000259" key="1">
    <source>
        <dbReference type="SMART" id="SM00256"/>
    </source>
</evidence>
<dbReference type="EMBL" id="KV454208">
    <property type="protein sequence ID" value="ODQ62212.1"/>
    <property type="molecule type" value="Genomic_DNA"/>
</dbReference>
<keyword evidence="3" id="KW-1185">Reference proteome</keyword>
<accession>A0A1E3PB74</accession>
<dbReference type="InterPro" id="IPR001810">
    <property type="entry name" value="F-box_dom"/>
</dbReference>
<organism evidence="2 3">
    <name type="scientific">Wickerhamomyces anomalus (strain ATCC 58044 / CBS 1984 / NCYC 433 / NRRL Y-366-8)</name>
    <name type="common">Yeast</name>
    <name type="synonym">Hansenula anomala</name>
    <dbReference type="NCBI Taxonomy" id="683960"/>
    <lineage>
        <taxon>Eukaryota</taxon>
        <taxon>Fungi</taxon>
        <taxon>Dikarya</taxon>
        <taxon>Ascomycota</taxon>
        <taxon>Saccharomycotina</taxon>
        <taxon>Saccharomycetes</taxon>
        <taxon>Phaffomycetales</taxon>
        <taxon>Wickerhamomycetaceae</taxon>
        <taxon>Wickerhamomyces</taxon>
    </lineage>
</organism>
<dbReference type="GeneID" id="30197614"/>
<dbReference type="Proteomes" id="UP000094112">
    <property type="component" value="Unassembled WGS sequence"/>
</dbReference>
<dbReference type="STRING" id="683960.A0A1E3PB74"/>
<dbReference type="RefSeq" id="XP_019041419.1">
    <property type="nucleotide sequence ID" value="XM_019180368.1"/>
</dbReference>
<reference evidence="2 3" key="1">
    <citation type="journal article" date="2016" name="Proc. Natl. Acad. Sci. U.S.A.">
        <title>Comparative genomics of biotechnologically important yeasts.</title>
        <authorList>
            <person name="Riley R."/>
            <person name="Haridas S."/>
            <person name="Wolfe K.H."/>
            <person name="Lopes M.R."/>
            <person name="Hittinger C.T."/>
            <person name="Goeker M."/>
            <person name="Salamov A.A."/>
            <person name="Wisecaver J.H."/>
            <person name="Long T.M."/>
            <person name="Calvey C.H."/>
            <person name="Aerts A.L."/>
            <person name="Barry K.W."/>
            <person name="Choi C."/>
            <person name="Clum A."/>
            <person name="Coughlan A.Y."/>
            <person name="Deshpande S."/>
            <person name="Douglass A.P."/>
            <person name="Hanson S.J."/>
            <person name="Klenk H.-P."/>
            <person name="LaButti K.M."/>
            <person name="Lapidus A."/>
            <person name="Lindquist E.A."/>
            <person name="Lipzen A.M."/>
            <person name="Meier-Kolthoff J.P."/>
            <person name="Ohm R.A."/>
            <person name="Otillar R.P."/>
            <person name="Pangilinan J.L."/>
            <person name="Peng Y."/>
            <person name="Rokas A."/>
            <person name="Rosa C.A."/>
            <person name="Scheuner C."/>
            <person name="Sibirny A.A."/>
            <person name="Slot J.C."/>
            <person name="Stielow J.B."/>
            <person name="Sun H."/>
            <person name="Kurtzman C.P."/>
            <person name="Blackwell M."/>
            <person name="Grigoriev I.V."/>
            <person name="Jeffries T.W."/>
        </authorList>
    </citation>
    <scope>NUCLEOTIDE SEQUENCE [LARGE SCALE GENOMIC DNA]</scope>
    <source>
        <strain evidence="3">ATCC 58044 / CBS 1984 / NCYC 433 / NRRL Y-366-8</strain>
    </source>
</reference>
<name>A0A1E3PB74_WICAA</name>
<protein>
    <recommendedName>
        <fullName evidence="1">F-box domain-containing protein</fullName>
    </recommendedName>
</protein>
<proteinExistence type="predicted"/>
<gene>
    <name evidence="2" type="ORF">WICANDRAFT_103022</name>
</gene>
<dbReference type="AlphaFoldDB" id="A0A1E3PB74"/>
<feature type="domain" description="F-box" evidence="1">
    <location>
        <begin position="12"/>
        <end position="52"/>
    </location>
</feature>
<evidence type="ECO:0000313" key="3">
    <source>
        <dbReference type="Proteomes" id="UP000094112"/>
    </source>
</evidence>